<comment type="function">
    <text evidence="7">May be involved in the degradation of misfolded endoplasmic reticulum (ER) luminal proteins.</text>
</comment>
<dbReference type="eggNOG" id="KOG0858">
    <property type="taxonomic scope" value="Eukaryota"/>
</dbReference>
<feature type="transmembrane region" description="Helical" evidence="7">
    <location>
        <begin position="95"/>
        <end position="117"/>
    </location>
</feature>
<proteinExistence type="inferred from homology"/>
<evidence type="ECO:0000313" key="9">
    <source>
        <dbReference type="Proteomes" id="UP000030693"/>
    </source>
</evidence>
<dbReference type="STRING" id="691883.A0A058Z333"/>
<keyword evidence="6 7" id="KW-0472">Membrane</keyword>
<evidence type="ECO:0000256" key="5">
    <source>
        <dbReference type="ARBA" id="ARBA00022989"/>
    </source>
</evidence>
<keyword evidence="9" id="KW-1185">Reference proteome</keyword>
<keyword evidence="5 7" id="KW-1133">Transmembrane helix</keyword>
<comment type="subcellular location">
    <subcellularLocation>
        <location evidence="1 7">Endoplasmic reticulum membrane</location>
        <topology evidence="1 7">Multi-pass membrane protein</topology>
    </subcellularLocation>
</comment>
<evidence type="ECO:0000256" key="2">
    <source>
        <dbReference type="ARBA" id="ARBA00008917"/>
    </source>
</evidence>
<gene>
    <name evidence="8" type="ORF">H696_05649</name>
</gene>
<evidence type="ECO:0000313" key="8">
    <source>
        <dbReference type="EMBL" id="KCV67922.1"/>
    </source>
</evidence>
<feature type="transmembrane region" description="Helical" evidence="7">
    <location>
        <begin position="21"/>
        <end position="41"/>
    </location>
</feature>
<dbReference type="GeneID" id="20530374"/>
<evidence type="ECO:0000256" key="3">
    <source>
        <dbReference type="ARBA" id="ARBA00022692"/>
    </source>
</evidence>
<evidence type="ECO:0000256" key="4">
    <source>
        <dbReference type="ARBA" id="ARBA00022824"/>
    </source>
</evidence>
<keyword evidence="3 7" id="KW-0812">Transmembrane</keyword>
<organism evidence="8">
    <name type="scientific">Fonticula alba</name>
    <name type="common">Slime mold</name>
    <dbReference type="NCBI Taxonomy" id="691883"/>
    <lineage>
        <taxon>Eukaryota</taxon>
        <taxon>Rotosphaerida</taxon>
        <taxon>Fonticulaceae</taxon>
        <taxon>Fonticula</taxon>
    </lineage>
</organism>
<dbReference type="AlphaFoldDB" id="A0A058Z333"/>
<dbReference type="EMBL" id="KB932212">
    <property type="protein sequence ID" value="KCV67922.1"/>
    <property type="molecule type" value="Genomic_DNA"/>
</dbReference>
<evidence type="ECO:0000256" key="7">
    <source>
        <dbReference type="RuleBase" id="RU363059"/>
    </source>
</evidence>
<dbReference type="Proteomes" id="UP000030693">
    <property type="component" value="Unassembled WGS sequence"/>
</dbReference>
<name>A0A058Z333_FONAL</name>
<evidence type="ECO:0000256" key="1">
    <source>
        <dbReference type="ARBA" id="ARBA00004477"/>
    </source>
</evidence>
<dbReference type="Pfam" id="PF04511">
    <property type="entry name" value="DER1"/>
    <property type="match status" value="1"/>
</dbReference>
<keyword evidence="4 7" id="KW-0256">Endoplasmic reticulum</keyword>
<feature type="transmembrane region" description="Helical" evidence="7">
    <location>
        <begin position="61"/>
        <end position="83"/>
    </location>
</feature>
<dbReference type="RefSeq" id="XP_009497742.1">
    <property type="nucleotide sequence ID" value="XM_009499467.1"/>
</dbReference>
<sequence length="224" mass="25461">MAAIDQWYRSMPLVTRTYATLAVGTTLACHIGLLRPLQLYLNLGLVFKAHEYWRLVTNQLFFGMLGMEFVFRIYFLIHYSWLLETGHFRGRRADFVWMLILEAAALTILAPFTRLLFLGTALSFSLVYVWARRSPDVRVAVLGLVPIRAPWLPWALLIVPLILRESLPIADLLGIAVGHLYYYLDAVLPTIIHRDFVGAPRWLKRLLDDPNDPASIAAAGANRA</sequence>
<dbReference type="InterPro" id="IPR035952">
    <property type="entry name" value="Rhomboid-like_sf"/>
</dbReference>
<reference evidence="8" key="1">
    <citation type="submission" date="2013-04" db="EMBL/GenBank/DDBJ databases">
        <title>The Genome Sequence of Fonticula alba ATCC 38817.</title>
        <authorList>
            <consortium name="The Broad Institute Genomics Platform"/>
            <person name="Russ C."/>
            <person name="Cuomo C."/>
            <person name="Burger G."/>
            <person name="Gray M.W."/>
            <person name="Holland P.W.H."/>
            <person name="King N."/>
            <person name="Lang F.B.F."/>
            <person name="Roger A.J."/>
            <person name="Ruiz-Trillo I."/>
            <person name="Brown M."/>
            <person name="Walker B."/>
            <person name="Young S."/>
            <person name="Zeng Q."/>
            <person name="Gargeya S."/>
            <person name="Fitzgerald M."/>
            <person name="Haas B."/>
            <person name="Abouelleil A."/>
            <person name="Allen A.W."/>
            <person name="Alvarado L."/>
            <person name="Arachchi H.M."/>
            <person name="Berlin A.M."/>
            <person name="Chapman S.B."/>
            <person name="Gainer-Dewar J."/>
            <person name="Goldberg J."/>
            <person name="Griggs A."/>
            <person name="Gujja S."/>
            <person name="Hansen M."/>
            <person name="Howarth C."/>
            <person name="Imamovic A."/>
            <person name="Ireland A."/>
            <person name="Larimer J."/>
            <person name="McCowan C."/>
            <person name="Murphy C."/>
            <person name="Pearson M."/>
            <person name="Poon T.W."/>
            <person name="Priest M."/>
            <person name="Roberts A."/>
            <person name="Saif S."/>
            <person name="Shea T."/>
            <person name="Sisk P."/>
            <person name="Sykes S."/>
            <person name="Wortman J."/>
            <person name="Nusbaum C."/>
            <person name="Birren B."/>
        </authorList>
    </citation>
    <scope>NUCLEOTIDE SEQUENCE [LARGE SCALE GENOMIC DNA]</scope>
    <source>
        <strain evidence="8">ATCC 38817</strain>
    </source>
</reference>
<dbReference type="PANTHER" id="PTHR11009">
    <property type="entry name" value="DER1-LIKE PROTEIN, DERLIN"/>
    <property type="match status" value="1"/>
</dbReference>
<protein>
    <recommendedName>
        <fullName evidence="7">Derlin</fullName>
    </recommendedName>
</protein>
<dbReference type="GO" id="GO:0006950">
    <property type="term" value="P:response to stress"/>
    <property type="evidence" value="ECO:0007669"/>
    <property type="project" value="UniProtKB-ARBA"/>
</dbReference>
<dbReference type="OrthoDB" id="1716531at2759"/>
<evidence type="ECO:0000256" key="6">
    <source>
        <dbReference type="ARBA" id="ARBA00023136"/>
    </source>
</evidence>
<comment type="similarity">
    <text evidence="2 7">Belongs to the derlin family.</text>
</comment>
<accession>A0A058Z333</accession>
<dbReference type="OMA" id="FKSQYWR"/>
<dbReference type="SUPFAM" id="SSF144091">
    <property type="entry name" value="Rhomboid-like"/>
    <property type="match status" value="1"/>
</dbReference>
<dbReference type="InterPro" id="IPR007599">
    <property type="entry name" value="DER1"/>
</dbReference>
<dbReference type="GO" id="GO:0005789">
    <property type="term" value="C:endoplasmic reticulum membrane"/>
    <property type="evidence" value="ECO:0007669"/>
    <property type="project" value="UniProtKB-SubCell"/>
</dbReference>
<comment type="caution">
    <text evidence="7">Lacks conserved residue(s) required for the propagation of feature annotation.</text>
</comment>